<accession>A0A6B8W202</accession>
<dbReference type="PROSITE" id="PS00878">
    <property type="entry name" value="ODR_DC_2_1"/>
    <property type="match status" value="1"/>
</dbReference>
<dbReference type="InterPro" id="IPR038732">
    <property type="entry name" value="HpyO/CreE_NAD-binding"/>
</dbReference>
<dbReference type="SUPFAM" id="SSF50621">
    <property type="entry name" value="Alanine racemase C-terminal domain-like"/>
    <property type="match status" value="1"/>
</dbReference>
<reference evidence="6 7" key="1">
    <citation type="submission" date="2019-11" db="EMBL/GenBank/DDBJ databases">
        <title>Complete genome sequence of Corynebacterium kalinowskii 1959, a novel Corynebacterium species isolated from soil of a small paddock in Vilsendorf, Germany.</title>
        <authorList>
            <person name="Schaffert L."/>
            <person name="Ruwe M."/>
            <person name="Milse J."/>
            <person name="Hanuschka K."/>
            <person name="Ortseifen V."/>
            <person name="Droste J."/>
            <person name="Brandt D."/>
            <person name="Schlueter L."/>
            <person name="Kutter Y."/>
            <person name="Vinke S."/>
            <person name="Viehoefer P."/>
            <person name="Jacob L."/>
            <person name="Luebke N.-C."/>
            <person name="Schulte-Berndt E."/>
            <person name="Hain C."/>
            <person name="Linder M."/>
            <person name="Schmidt P."/>
            <person name="Wollenschlaeger L."/>
            <person name="Luttermann T."/>
            <person name="Thieme E."/>
            <person name="Hassa J."/>
            <person name="Haak M."/>
            <person name="Wittchen M."/>
            <person name="Mentz A."/>
            <person name="Persicke M."/>
            <person name="Busche T."/>
            <person name="Ruckert C."/>
        </authorList>
    </citation>
    <scope>NUCLEOTIDE SEQUENCE [LARGE SCALE GENOMIC DNA]</scope>
    <source>
        <strain evidence="6 7">2039</strain>
    </source>
</reference>
<name>A0A6B8W202_9CORY</name>
<evidence type="ECO:0000256" key="3">
    <source>
        <dbReference type="ARBA" id="ARBA00022898"/>
    </source>
</evidence>
<evidence type="ECO:0000259" key="5">
    <source>
        <dbReference type="Pfam" id="PF13454"/>
    </source>
</evidence>
<proteinExistence type="predicted"/>
<dbReference type="PROSITE" id="PS00879">
    <property type="entry name" value="ODR_DC_2_2"/>
    <property type="match status" value="1"/>
</dbReference>
<protein>
    <submittedName>
        <fullName evidence="6">Diaminopimelate decarboxylase</fullName>
        <ecNumber evidence="6">4.1.1.20</ecNumber>
    </submittedName>
</protein>
<dbReference type="RefSeq" id="WP_156229650.1">
    <property type="nucleotide sequence ID" value="NZ_CP046455.1"/>
</dbReference>
<dbReference type="GO" id="GO:0009089">
    <property type="term" value="P:lysine biosynthetic process via diaminopimelate"/>
    <property type="evidence" value="ECO:0007669"/>
    <property type="project" value="TreeGrafter"/>
</dbReference>
<keyword evidence="2" id="KW-0210">Decarboxylase</keyword>
<dbReference type="EC" id="4.1.1.20" evidence="6"/>
<dbReference type="SUPFAM" id="SSF51419">
    <property type="entry name" value="PLP-binding barrel"/>
    <property type="match status" value="1"/>
</dbReference>
<dbReference type="Gene3D" id="3.20.20.10">
    <property type="entry name" value="Alanine racemase"/>
    <property type="match status" value="1"/>
</dbReference>
<organism evidence="6 7">
    <name type="scientific">Corynebacterium occultum</name>
    <dbReference type="NCBI Taxonomy" id="2675219"/>
    <lineage>
        <taxon>Bacteria</taxon>
        <taxon>Bacillati</taxon>
        <taxon>Actinomycetota</taxon>
        <taxon>Actinomycetes</taxon>
        <taxon>Mycobacteriales</taxon>
        <taxon>Corynebacteriaceae</taxon>
        <taxon>Corynebacterium</taxon>
    </lineage>
</organism>
<dbReference type="AlphaFoldDB" id="A0A6B8W202"/>
<dbReference type="InterPro" id="IPR022657">
    <property type="entry name" value="De-COase2_CS"/>
</dbReference>
<dbReference type="PANTHER" id="PTHR43727:SF2">
    <property type="entry name" value="GROUP IV DECARBOXYLASE"/>
    <property type="match status" value="1"/>
</dbReference>
<feature type="domain" description="FAD-dependent urate hydroxylase HpyO/Asp monooxygenase CreE-like FAD/NAD(P)-binding" evidence="5">
    <location>
        <begin position="4"/>
        <end position="146"/>
    </location>
</feature>
<dbReference type="PRINTS" id="PR01179">
    <property type="entry name" value="ODADCRBXLASE"/>
</dbReference>
<dbReference type="InterPro" id="IPR000183">
    <property type="entry name" value="Orn/DAP/Arg_de-COase"/>
</dbReference>
<evidence type="ECO:0000259" key="4">
    <source>
        <dbReference type="Pfam" id="PF02784"/>
    </source>
</evidence>
<keyword evidence="6" id="KW-0456">Lyase</keyword>
<dbReference type="Pfam" id="PF13454">
    <property type="entry name" value="NAD_binding_9"/>
    <property type="match status" value="1"/>
</dbReference>
<dbReference type="SUPFAM" id="SSF51971">
    <property type="entry name" value="Nucleotide-binding domain"/>
    <property type="match status" value="1"/>
</dbReference>
<dbReference type="Proteomes" id="UP000424462">
    <property type="component" value="Chromosome"/>
</dbReference>
<dbReference type="InterPro" id="IPR009006">
    <property type="entry name" value="Ala_racemase/Decarboxylase_C"/>
</dbReference>
<sequence>MRVAVIGGGPRALWAVEELLHQAHTHQVPVEIDVWEPGELGAGSAYSPRQPEHWRLNVTSAIIRTRRRSFDQWRLEEGEEQPLEPFPARRLVGCFFAEEWRELLCHLPEGCTLRQVPRRVSSLEPVGERWQVEGREYEEVLLVTGHAPEWPGALPRGEGVLGVYPAAQLARIPAGARVAVRGAALTFIDAVLELTVGRGGRMRGSGYQPSGREPAVIFPVTRKGRFMTVKPEPGGPLTQLDLAEAVAAGQAGVRLSRDLAELCEVLAETSAQMLAVAREGCREAGVEEEIRGVLAGRDGSGDPVRDLRRSRDVACGLLEPGAEWAVGEAWRRLYPAIVARTSFGGRVDMPGFAELAVRLERVGFGPPVVNATQLLTLIDAGLIDISRMAGGEMDADVLVDAVLSPPGVVPGTLAAGLVERGLAEQGPGRGITVARDGTVVGQRHLAVAGRDSEDVVLGPDTLSRTLHDVIPRWAMRVIEDNGKKVLRAQGMAATVPLTGRLEPWAVELLEDPQRCQDLVAEFASPVNVLRPEPMLRNIEELVRAGEDAGVETRVFFARKANKALAFVDTVRDAGHSVDVAGERELRQVLGRGVPGERIILSAAVKPDELLQLAVAEGVTISVDSVPELRRIEKIAGAQGQIAHLAPRLAPDPAQLPPTRFGERLAVWQGVMGELSAAVEINGVHIHLHGYAARDRQTALVEAFALIDAARDAGQQPEFIDLGGGVPMSYLDDAAQWENFQQAREAMNRGEIEPFTWKADPLQSTYPFHQSPTRGEWLRELLEGEGTPGGGSIAAEFISRGLRLHLEPGRSVLDGCGVILARVAFLKHRSDGVPLVGLEMNRTQCRTTSDDILVDPVLVRSPGPATEEAGWGPESEGFLVGAYCIEDEVIVRRRMRFPEGIAPGDIVGIPNTAGYFMHILESASHQIPLARNVVLAGGDAALDDIDQV</sequence>
<dbReference type="InterPro" id="IPR022644">
    <property type="entry name" value="De-COase2_N"/>
</dbReference>
<evidence type="ECO:0000256" key="1">
    <source>
        <dbReference type="ARBA" id="ARBA00001933"/>
    </source>
</evidence>
<dbReference type="PANTHER" id="PTHR43727">
    <property type="entry name" value="DIAMINOPIMELATE DECARBOXYLASE"/>
    <property type="match status" value="1"/>
</dbReference>
<evidence type="ECO:0000313" key="7">
    <source>
        <dbReference type="Proteomes" id="UP000424462"/>
    </source>
</evidence>
<comment type="cofactor">
    <cofactor evidence="1">
        <name>pyridoxal 5'-phosphate</name>
        <dbReference type="ChEBI" id="CHEBI:597326"/>
    </cofactor>
</comment>
<feature type="domain" description="Orn/DAP/Arg decarboxylase 2 N-terminal" evidence="4">
    <location>
        <begin position="537"/>
        <end position="741"/>
    </location>
</feature>
<dbReference type="Gene3D" id="2.40.37.10">
    <property type="entry name" value="Lyase, Ornithine Decarboxylase, Chain A, domain 1"/>
    <property type="match status" value="1"/>
</dbReference>
<dbReference type="KEGG" id="cok:COCCU_00345"/>
<dbReference type="EMBL" id="CP046455">
    <property type="protein sequence ID" value="QGU06037.1"/>
    <property type="molecule type" value="Genomic_DNA"/>
</dbReference>
<dbReference type="GO" id="GO:0008836">
    <property type="term" value="F:diaminopimelate decarboxylase activity"/>
    <property type="evidence" value="ECO:0007669"/>
    <property type="project" value="UniProtKB-EC"/>
</dbReference>
<keyword evidence="7" id="KW-1185">Reference proteome</keyword>
<dbReference type="InterPro" id="IPR022653">
    <property type="entry name" value="De-COase2_pyr-phos_BS"/>
</dbReference>
<dbReference type="Pfam" id="PF02784">
    <property type="entry name" value="Orn_Arg_deC_N"/>
    <property type="match status" value="1"/>
</dbReference>
<evidence type="ECO:0000256" key="2">
    <source>
        <dbReference type="ARBA" id="ARBA00022793"/>
    </source>
</evidence>
<gene>
    <name evidence="6" type="primary">lysA1</name>
    <name evidence="6" type="ORF">COCCU_00345</name>
</gene>
<keyword evidence="3" id="KW-0663">Pyridoxal phosphate</keyword>
<dbReference type="InterPro" id="IPR029066">
    <property type="entry name" value="PLP-binding_barrel"/>
</dbReference>
<evidence type="ECO:0000313" key="6">
    <source>
        <dbReference type="EMBL" id="QGU06037.1"/>
    </source>
</evidence>